<gene>
    <name evidence="1" type="ORF">MENTE1834_LOCUS17883</name>
</gene>
<evidence type="ECO:0000313" key="1">
    <source>
        <dbReference type="EMBL" id="CAK5067597.1"/>
    </source>
</evidence>
<dbReference type="EMBL" id="CAVMJV010000020">
    <property type="protein sequence ID" value="CAK5067597.1"/>
    <property type="molecule type" value="Genomic_DNA"/>
</dbReference>
<dbReference type="Proteomes" id="UP001497535">
    <property type="component" value="Unassembled WGS sequence"/>
</dbReference>
<sequence>MSVEKGASQEPDQKMDISPEILEMSAEQIRERTMLLDNEVRIMRSEIQRINHSVQNLKEKVKENNERVKVNKQLPYLVSNVIELLDLEDQQEDEGANVDLDAHKTKCAVIKTSTRATYFLPVIGLVDTAELKPGDLVGVNKDSYLVLEKLPPEYDSRVKAMEVDERPTETYSDIGGCDTQIKELIEAIVLPMTKKEIFSNIGILPPKGVLMYGPPGTGKTMLARAVAAQTKSAFLKLAGPQLVQMFIGDGAKLVRDAFALAKEKAPAIIFIDELDAIGTKRFNSEKAGDREVQRTMLELLNQLDGFQPNDDVKVIAATNRVDVLDPALLRSGRLDRKIELPAPNEKARARILQLHSRKMNVSKEVNFDELARCTDDFNGAQCKAVCVESGMIALRRDATTVGHEDFMDAILEVQAKKKTACWPLHPAHNMKNAQNELVAAHKTEKQLHIVEWQHMDLYKFYPLAFLASSSIRAIFYPLNLVKSRLQLQKQNNVYTGMRHAFSSVYRREGFSALYRGFWITLPQIGASCIYSTIYEKARSVLHLRANIESPLLVSALAGGIASVSAQFIFVPTDIVSQHMMIYNNPKQFLGSSVNKAAIINLLGIDGPKTIGSSRNYYTSSLLGLRVVKAIHKADGITGFYRGFFSSLLLYLPHSMCFWSAYYSWLGFFKRSFGIDSRIESAPENFRSLLALQSISGALGGTTAALCTNCLELLRIRIQVHRTGYLETIKCLYSEEGRNVFTKGLAPRMINNGLQSFFVITGYETIKRLCVLPEYKNSIVW</sequence>
<name>A0ACB0YXE2_MELEN</name>
<accession>A0ACB0YXE2</accession>
<keyword evidence="2" id="KW-1185">Reference proteome</keyword>
<organism evidence="1 2">
    <name type="scientific">Meloidogyne enterolobii</name>
    <name type="common">Root-knot nematode worm</name>
    <name type="synonym">Meloidogyne mayaguensis</name>
    <dbReference type="NCBI Taxonomy" id="390850"/>
    <lineage>
        <taxon>Eukaryota</taxon>
        <taxon>Metazoa</taxon>
        <taxon>Ecdysozoa</taxon>
        <taxon>Nematoda</taxon>
        <taxon>Chromadorea</taxon>
        <taxon>Rhabditida</taxon>
        <taxon>Tylenchina</taxon>
        <taxon>Tylenchomorpha</taxon>
        <taxon>Tylenchoidea</taxon>
        <taxon>Meloidogynidae</taxon>
        <taxon>Meloidogyninae</taxon>
        <taxon>Meloidogyne</taxon>
    </lineage>
</organism>
<evidence type="ECO:0000313" key="2">
    <source>
        <dbReference type="Proteomes" id="UP001497535"/>
    </source>
</evidence>
<comment type="caution">
    <text evidence="1">The sequence shown here is derived from an EMBL/GenBank/DDBJ whole genome shotgun (WGS) entry which is preliminary data.</text>
</comment>
<reference evidence="1" key="1">
    <citation type="submission" date="2023-11" db="EMBL/GenBank/DDBJ databases">
        <authorList>
            <person name="Poullet M."/>
        </authorList>
    </citation>
    <scope>NUCLEOTIDE SEQUENCE</scope>
    <source>
        <strain evidence="1">E1834</strain>
    </source>
</reference>
<proteinExistence type="predicted"/>
<protein>
    <submittedName>
        <fullName evidence="1">Uncharacterized protein</fullName>
    </submittedName>
</protein>